<evidence type="ECO:0000256" key="2">
    <source>
        <dbReference type="ARBA" id="ARBA00022747"/>
    </source>
</evidence>
<comment type="similarity">
    <text evidence="1">Belongs to the type-I restriction system S methylase family.</text>
</comment>
<protein>
    <submittedName>
        <fullName evidence="6">Restriction endonuclease subunit S</fullName>
        <ecNumber evidence="6">3.1.21.-</ecNumber>
    </submittedName>
</protein>
<dbReference type="EMBL" id="JAQOUE010000001">
    <property type="protein sequence ID" value="MDT7043474.1"/>
    <property type="molecule type" value="Genomic_DNA"/>
</dbReference>
<dbReference type="Gene3D" id="1.10.287.1120">
    <property type="entry name" value="Bipartite methylase S protein"/>
    <property type="match status" value="1"/>
</dbReference>
<dbReference type="PANTHER" id="PTHR30408:SF12">
    <property type="entry name" value="TYPE I RESTRICTION ENZYME MJAVIII SPECIFICITY SUBUNIT"/>
    <property type="match status" value="1"/>
</dbReference>
<dbReference type="Proteomes" id="UP001250932">
    <property type="component" value="Unassembled WGS sequence"/>
</dbReference>
<keyword evidence="6" id="KW-0255">Endonuclease</keyword>
<evidence type="ECO:0000256" key="1">
    <source>
        <dbReference type="ARBA" id="ARBA00010923"/>
    </source>
</evidence>
<comment type="caution">
    <text evidence="6">The sequence shown here is derived from an EMBL/GenBank/DDBJ whole genome shotgun (WGS) entry which is preliminary data.</text>
</comment>
<dbReference type="Gene3D" id="3.90.220.20">
    <property type="entry name" value="DNA methylase specificity domains"/>
    <property type="match status" value="2"/>
</dbReference>
<accession>A0ABU3KAQ2</accession>
<dbReference type="InterPro" id="IPR052021">
    <property type="entry name" value="Type-I_RS_S_subunit"/>
</dbReference>
<keyword evidence="3" id="KW-0238">DNA-binding</keyword>
<organism evidence="6 7">
    <name type="scientific">Candidatus Nitronereus thalassa</name>
    <dbReference type="NCBI Taxonomy" id="3020898"/>
    <lineage>
        <taxon>Bacteria</taxon>
        <taxon>Pseudomonadati</taxon>
        <taxon>Nitrospirota</taxon>
        <taxon>Nitrospiria</taxon>
        <taxon>Nitrospirales</taxon>
        <taxon>Nitrospiraceae</taxon>
        <taxon>Candidatus Nitronereus</taxon>
    </lineage>
</organism>
<proteinExistence type="inferred from homology"/>
<dbReference type="EC" id="3.1.21.-" evidence="6"/>
<feature type="domain" description="Type I restriction modification DNA specificity" evidence="5">
    <location>
        <begin position="222"/>
        <end position="406"/>
    </location>
</feature>
<feature type="domain" description="Type I restriction modification DNA specificity" evidence="5">
    <location>
        <begin position="16"/>
        <end position="197"/>
    </location>
</feature>
<dbReference type="Pfam" id="PF01420">
    <property type="entry name" value="Methylase_S"/>
    <property type="match status" value="2"/>
</dbReference>
<keyword evidence="2" id="KW-0680">Restriction system</keyword>
<evidence type="ECO:0000256" key="3">
    <source>
        <dbReference type="ARBA" id="ARBA00023125"/>
    </source>
</evidence>
<evidence type="ECO:0000259" key="5">
    <source>
        <dbReference type="Pfam" id="PF01420"/>
    </source>
</evidence>
<name>A0ABU3KAQ2_9BACT</name>
<keyword evidence="6" id="KW-0378">Hydrolase</keyword>
<dbReference type="InterPro" id="IPR044946">
    <property type="entry name" value="Restrct_endonuc_typeI_TRD_sf"/>
</dbReference>
<dbReference type="GO" id="GO:0016787">
    <property type="term" value="F:hydrolase activity"/>
    <property type="evidence" value="ECO:0007669"/>
    <property type="project" value="UniProtKB-KW"/>
</dbReference>
<gene>
    <name evidence="6" type="ORF">PPG34_14040</name>
</gene>
<evidence type="ECO:0000313" key="6">
    <source>
        <dbReference type="EMBL" id="MDT7043474.1"/>
    </source>
</evidence>
<dbReference type="RefSeq" id="WP_313834041.1">
    <property type="nucleotide sequence ID" value="NZ_JAQOUE010000001.1"/>
</dbReference>
<dbReference type="SUPFAM" id="SSF116734">
    <property type="entry name" value="DNA methylase specificity domain"/>
    <property type="match status" value="2"/>
</dbReference>
<dbReference type="InterPro" id="IPR000055">
    <property type="entry name" value="Restrct_endonuc_typeI_TRD"/>
</dbReference>
<keyword evidence="7" id="KW-1185">Reference proteome</keyword>
<keyword evidence="6" id="KW-0540">Nuclease</keyword>
<reference evidence="6 7" key="1">
    <citation type="journal article" date="2023" name="ISME J.">
        <title>Cultivation and genomic characterization of novel and ubiquitous marine nitrite-oxidizing bacteria from the Nitrospirales.</title>
        <authorList>
            <person name="Mueller A.J."/>
            <person name="Daebeler A."/>
            <person name="Herbold C.W."/>
            <person name="Kirkegaard R.H."/>
            <person name="Daims H."/>
        </authorList>
    </citation>
    <scope>NUCLEOTIDE SEQUENCE [LARGE SCALE GENOMIC DNA]</scope>
    <source>
        <strain evidence="6 7">EB</strain>
    </source>
</reference>
<evidence type="ECO:0000313" key="7">
    <source>
        <dbReference type="Proteomes" id="UP001250932"/>
    </source>
</evidence>
<dbReference type="GO" id="GO:0004519">
    <property type="term" value="F:endonuclease activity"/>
    <property type="evidence" value="ECO:0007669"/>
    <property type="project" value="UniProtKB-KW"/>
</dbReference>
<sequence>MEVKSGYKQTEVGVIPEDWDVKTIDEICFYQNGTALEHYFNNSDGHLVISIGNYSSSGKFVETGNYIYKIHSIKLKKFLLRKNELAMLLNDKTSVGTIIGRVLLIDQDDTYIFNQRTMRLASKGAATPAYLYFQINSDLTHKRIVSLAKPGTQIYVNTRDITELNIPLPPTKDEQEAIAEALSDADALIESLEQLLNKKCHLKQGAMQELLTGKKRLPGFKEKWGEKTFDEIFDFYPTATNSRNDLNPEGDTFYIHYGDIHTRFHNHLDFSRDLPPKIERQCCKNAALLRNGDWIMVDASEDFDGIAKAVEVTGLNAGTAAVSGLHTFLLREKVPIFALGFKGHLRNLHSLQQQLLRVATGMKVFGVSKTALRNLFLPVPPPEEQTAIAAILSDMDAEIAALEAKLAKARQLKQGMMQELLTGRIRLVQRDQEVSKKNAE</sequence>
<evidence type="ECO:0000256" key="4">
    <source>
        <dbReference type="SAM" id="Coils"/>
    </source>
</evidence>
<dbReference type="PANTHER" id="PTHR30408">
    <property type="entry name" value="TYPE-1 RESTRICTION ENZYME ECOKI SPECIFICITY PROTEIN"/>
    <property type="match status" value="1"/>
</dbReference>
<feature type="coiled-coil region" evidence="4">
    <location>
        <begin position="392"/>
        <end position="419"/>
    </location>
</feature>
<keyword evidence="4" id="KW-0175">Coiled coil</keyword>